<organism evidence="1 2">
    <name type="scientific">Striga asiatica</name>
    <name type="common">Asiatic witchweed</name>
    <name type="synonym">Buchnera asiatica</name>
    <dbReference type="NCBI Taxonomy" id="4170"/>
    <lineage>
        <taxon>Eukaryota</taxon>
        <taxon>Viridiplantae</taxon>
        <taxon>Streptophyta</taxon>
        <taxon>Embryophyta</taxon>
        <taxon>Tracheophyta</taxon>
        <taxon>Spermatophyta</taxon>
        <taxon>Magnoliopsida</taxon>
        <taxon>eudicotyledons</taxon>
        <taxon>Gunneridae</taxon>
        <taxon>Pentapetalae</taxon>
        <taxon>asterids</taxon>
        <taxon>lamiids</taxon>
        <taxon>Lamiales</taxon>
        <taxon>Orobanchaceae</taxon>
        <taxon>Buchnereae</taxon>
        <taxon>Striga</taxon>
    </lineage>
</organism>
<dbReference type="AlphaFoldDB" id="A0A5A7QX19"/>
<comment type="caution">
    <text evidence="1">The sequence shown here is derived from an EMBL/GenBank/DDBJ whole genome shotgun (WGS) entry which is preliminary data.</text>
</comment>
<dbReference type="Proteomes" id="UP000325081">
    <property type="component" value="Unassembled WGS sequence"/>
</dbReference>
<evidence type="ECO:0000313" key="2">
    <source>
        <dbReference type="Proteomes" id="UP000325081"/>
    </source>
</evidence>
<feature type="non-terminal residue" evidence="1">
    <location>
        <position position="160"/>
    </location>
</feature>
<name>A0A5A7QX19_STRAF</name>
<accession>A0A5A7QX19</accession>
<dbReference type="EMBL" id="BKCP01008626">
    <property type="protein sequence ID" value="GER49476.1"/>
    <property type="molecule type" value="Genomic_DNA"/>
</dbReference>
<reference evidence="2" key="1">
    <citation type="journal article" date="2019" name="Curr. Biol.">
        <title>Genome Sequence of Striga asiatica Provides Insight into the Evolution of Plant Parasitism.</title>
        <authorList>
            <person name="Yoshida S."/>
            <person name="Kim S."/>
            <person name="Wafula E.K."/>
            <person name="Tanskanen J."/>
            <person name="Kim Y.M."/>
            <person name="Honaas L."/>
            <person name="Yang Z."/>
            <person name="Spallek T."/>
            <person name="Conn C.E."/>
            <person name="Ichihashi Y."/>
            <person name="Cheong K."/>
            <person name="Cui S."/>
            <person name="Der J.P."/>
            <person name="Gundlach H."/>
            <person name="Jiao Y."/>
            <person name="Hori C."/>
            <person name="Ishida J.K."/>
            <person name="Kasahara H."/>
            <person name="Kiba T."/>
            <person name="Kim M.S."/>
            <person name="Koo N."/>
            <person name="Laohavisit A."/>
            <person name="Lee Y.H."/>
            <person name="Lumba S."/>
            <person name="McCourt P."/>
            <person name="Mortimer J.C."/>
            <person name="Mutuku J.M."/>
            <person name="Nomura T."/>
            <person name="Sasaki-Sekimoto Y."/>
            <person name="Seto Y."/>
            <person name="Wang Y."/>
            <person name="Wakatake T."/>
            <person name="Sakakibara H."/>
            <person name="Demura T."/>
            <person name="Yamaguchi S."/>
            <person name="Yoneyama K."/>
            <person name="Manabe R.I."/>
            <person name="Nelson D.C."/>
            <person name="Schulman A.H."/>
            <person name="Timko M.P."/>
            <person name="dePamphilis C.W."/>
            <person name="Choi D."/>
            <person name="Shirasu K."/>
        </authorList>
    </citation>
    <scope>NUCLEOTIDE SEQUENCE [LARGE SCALE GENOMIC DNA]</scope>
    <source>
        <strain evidence="2">cv. UVA1</strain>
    </source>
</reference>
<keyword evidence="2" id="KW-1185">Reference proteome</keyword>
<sequence>MTSSEKNVSFEGHGCFRKKVSATATRSGVKDRKTMKVSTLAWRRRFVKEERCRKELLGCLHSEGIVVQKPELSKDPDAEGRAGTKSVAYDEAAGGVVLLGRLEPDRGHREFKEISELLEADEIKNQKMNYNQAPEARMYNRKQMKFRKVWRGRVKMEWGK</sequence>
<evidence type="ECO:0000313" key="1">
    <source>
        <dbReference type="EMBL" id="GER49476.1"/>
    </source>
</evidence>
<gene>
    <name evidence="1" type="ORF">STAS_26724</name>
</gene>
<protein>
    <submittedName>
        <fullName evidence="1">CHY-type/CTCHY-type/RING-type Zinc finger protein</fullName>
    </submittedName>
</protein>
<proteinExistence type="predicted"/>